<protein>
    <recommendedName>
        <fullName evidence="4">DDE Tnp4 domain-containing protein</fullName>
    </recommendedName>
</protein>
<comment type="caution">
    <text evidence="5">The sequence shown here is derived from an EMBL/GenBank/DDBJ whole genome shotgun (WGS) entry which is preliminary data.</text>
</comment>
<evidence type="ECO:0000313" key="5">
    <source>
        <dbReference type="EMBL" id="KAJ8878513.1"/>
    </source>
</evidence>
<proteinExistence type="predicted"/>
<evidence type="ECO:0000256" key="1">
    <source>
        <dbReference type="ARBA" id="ARBA00001968"/>
    </source>
</evidence>
<evidence type="ECO:0000256" key="3">
    <source>
        <dbReference type="SAM" id="MobiDB-lite"/>
    </source>
</evidence>
<reference evidence="5 6" key="1">
    <citation type="submission" date="2023-02" db="EMBL/GenBank/DDBJ databases">
        <title>LHISI_Scaffold_Assembly.</title>
        <authorList>
            <person name="Stuart O.P."/>
            <person name="Cleave R."/>
            <person name="Magrath M.J.L."/>
            <person name="Mikheyev A.S."/>
        </authorList>
    </citation>
    <scope>NUCLEOTIDE SEQUENCE [LARGE SCALE GENOMIC DNA]</scope>
    <source>
        <strain evidence="5">Daus_M_001</strain>
        <tissue evidence="5">Leg muscle</tissue>
    </source>
</reference>
<dbReference type="InterPro" id="IPR027806">
    <property type="entry name" value="HARBI1_dom"/>
</dbReference>
<sequence>MLLDQSVCKYVTSLEELGDGIEEDHTLDGEPTETIPYGQLLVLPQTLHSKFVLGQIFECLLGSFLALDAIAEKKVSISSVDAFVAVCEVMSRMSSKCSRDTRACWQRFANSSSLSEGGSSSSSSCAMLLKPLFVAVDVGAYGEESDSQVFQQSAFGKKIRENNFTIPPSTIVGNNRLLPHALVGDGAFALSQTMMKPYSHKTATAGESKRIFSYRLCRTRRTSENAFGILGQVFRILINRLPSTRILLCTSIARHPRQKVSTSTRKYYSTESHTCTPATLRMWVNEFANNSQNTSALKAVFHGRLSSTDGDSYLTSTDRRATDSPVNDQSLPEVPDRPLHTGFYRRATVRIFSELPLTLAMASHAL</sequence>
<feature type="region of interest" description="Disordered" evidence="3">
    <location>
        <begin position="311"/>
        <end position="337"/>
    </location>
</feature>
<evidence type="ECO:0000256" key="2">
    <source>
        <dbReference type="ARBA" id="ARBA00022723"/>
    </source>
</evidence>
<name>A0ABQ9H2V1_9NEOP</name>
<keyword evidence="6" id="KW-1185">Reference proteome</keyword>
<gene>
    <name evidence="5" type="ORF">PR048_019091</name>
</gene>
<feature type="domain" description="DDE Tnp4" evidence="4">
    <location>
        <begin position="132"/>
        <end position="245"/>
    </location>
</feature>
<dbReference type="EMBL" id="JARBHB010000007">
    <property type="protein sequence ID" value="KAJ8878513.1"/>
    <property type="molecule type" value="Genomic_DNA"/>
</dbReference>
<evidence type="ECO:0000313" key="6">
    <source>
        <dbReference type="Proteomes" id="UP001159363"/>
    </source>
</evidence>
<keyword evidence="2" id="KW-0479">Metal-binding</keyword>
<dbReference type="Pfam" id="PF13359">
    <property type="entry name" value="DDE_Tnp_4"/>
    <property type="match status" value="1"/>
</dbReference>
<accession>A0ABQ9H2V1</accession>
<comment type="cofactor">
    <cofactor evidence="1">
        <name>a divalent metal cation</name>
        <dbReference type="ChEBI" id="CHEBI:60240"/>
    </cofactor>
</comment>
<organism evidence="5 6">
    <name type="scientific">Dryococelus australis</name>
    <dbReference type="NCBI Taxonomy" id="614101"/>
    <lineage>
        <taxon>Eukaryota</taxon>
        <taxon>Metazoa</taxon>
        <taxon>Ecdysozoa</taxon>
        <taxon>Arthropoda</taxon>
        <taxon>Hexapoda</taxon>
        <taxon>Insecta</taxon>
        <taxon>Pterygota</taxon>
        <taxon>Neoptera</taxon>
        <taxon>Polyneoptera</taxon>
        <taxon>Phasmatodea</taxon>
        <taxon>Verophasmatodea</taxon>
        <taxon>Anareolatae</taxon>
        <taxon>Phasmatidae</taxon>
        <taxon>Eurycanthinae</taxon>
        <taxon>Dryococelus</taxon>
    </lineage>
</organism>
<evidence type="ECO:0000259" key="4">
    <source>
        <dbReference type="Pfam" id="PF13359"/>
    </source>
</evidence>
<dbReference type="Proteomes" id="UP001159363">
    <property type="component" value="Chromosome 6"/>
</dbReference>